<dbReference type="RefSeq" id="WP_006652634.1">
    <property type="nucleotide sequence ID" value="NZ_AOIM01000017.1"/>
</dbReference>
<organism evidence="2 3">
    <name type="scientific">Natrialba hulunbeirensis JCM 10989</name>
    <dbReference type="NCBI Taxonomy" id="1227493"/>
    <lineage>
        <taxon>Archaea</taxon>
        <taxon>Methanobacteriati</taxon>
        <taxon>Methanobacteriota</taxon>
        <taxon>Stenosarchaea group</taxon>
        <taxon>Halobacteria</taxon>
        <taxon>Halobacteriales</taxon>
        <taxon>Natrialbaceae</taxon>
        <taxon>Natrialba</taxon>
    </lineage>
</organism>
<dbReference type="PATRIC" id="fig|1227493.4.peg.1391"/>
<dbReference type="AlphaFoldDB" id="M0A472"/>
<dbReference type="Gene3D" id="3.10.450.50">
    <property type="match status" value="1"/>
</dbReference>
<protein>
    <recommendedName>
        <fullName evidence="1">SnoaL-like domain-containing protein</fullName>
    </recommendedName>
</protein>
<dbReference type="SUPFAM" id="SSF54427">
    <property type="entry name" value="NTF2-like"/>
    <property type="match status" value="1"/>
</dbReference>
<keyword evidence="3" id="KW-1185">Reference proteome</keyword>
<dbReference type="EMBL" id="AOIM01000017">
    <property type="protein sequence ID" value="ELY92702.1"/>
    <property type="molecule type" value="Genomic_DNA"/>
</dbReference>
<dbReference type="STRING" id="1227493.C483_07037"/>
<sequence length="134" mass="15378">MDATGLVRRYYDALDAHDYDALETVLAPAFTQRRPDRTFDGRAAFIEFMREERPNPETTHELELVLADHDAREHESELESEADSNLSADEFTAPVTVAARGRVCDESGELFEFADFFTVDREQGRLVRLETYSR</sequence>
<gene>
    <name evidence="2" type="ORF">C483_07037</name>
</gene>
<dbReference type="OrthoDB" id="145984at2157"/>
<evidence type="ECO:0000259" key="1">
    <source>
        <dbReference type="Pfam" id="PF12680"/>
    </source>
</evidence>
<reference evidence="2 3" key="1">
    <citation type="journal article" date="2014" name="PLoS Genet.">
        <title>Phylogenetically driven sequencing of extremely halophilic archaea reveals strategies for static and dynamic osmo-response.</title>
        <authorList>
            <person name="Becker E.A."/>
            <person name="Seitzer P.M."/>
            <person name="Tritt A."/>
            <person name="Larsen D."/>
            <person name="Krusor M."/>
            <person name="Yao A.I."/>
            <person name="Wu D."/>
            <person name="Madern D."/>
            <person name="Eisen J.A."/>
            <person name="Darling A.E."/>
            <person name="Facciotti M.T."/>
        </authorList>
    </citation>
    <scope>NUCLEOTIDE SEQUENCE [LARGE SCALE GENOMIC DNA]</scope>
    <source>
        <strain evidence="2 3">JCM 10989</strain>
    </source>
</reference>
<evidence type="ECO:0000313" key="3">
    <source>
        <dbReference type="Proteomes" id="UP000011519"/>
    </source>
</evidence>
<dbReference type="InterPro" id="IPR032710">
    <property type="entry name" value="NTF2-like_dom_sf"/>
</dbReference>
<proteinExistence type="predicted"/>
<dbReference type="Proteomes" id="UP000011519">
    <property type="component" value="Unassembled WGS sequence"/>
</dbReference>
<dbReference type="CDD" id="cd00531">
    <property type="entry name" value="NTF2_like"/>
    <property type="match status" value="1"/>
</dbReference>
<evidence type="ECO:0000313" key="2">
    <source>
        <dbReference type="EMBL" id="ELY92702.1"/>
    </source>
</evidence>
<dbReference type="InterPro" id="IPR037401">
    <property type="entry name" value="SnoaL-like"/>
</dbReference>
<name>M0A472_9EURY</name>
<accession>M0A472</accession>
<comment type="caution">
    <text evidence="2">The sequence shown here is derived from an EMBL/GenBank/DDBJ whole genome shotgun (WGS) entry which is preliminary data.</text>
</comment>
<dbReference type="Pfam" id="PF12680">
    <property type="entry name" value="SnoaL_2"/>
    <property type="match status" value="1"/>
</dbReference>
<feature type="domain" description="SnoaL-like" evidence="1">
    <location>
        <begin position="7"/>
        <end position="128"/>
    </location>
</feature>